<evidence type="ECO:0000259" key="1">
    <source>
        <dbReference type="Pfam" id="PF08241"/>
    </source>
</evidence>
<feature type="domain" description="Methyltransferase type 11" evidence="1">
    <location>
        <begin position="61"/>
        <end position="157"/>
    </location>
</feature>
<protein>
    <recommendedName>
        <fullName evidence="1">Methyltransferase type 11 domain-containing protein</fullName>
    </recommendedName>
</protein>
<accession>A0A0M0BUX7</accession>
<comment type="caution">
    <text evidence="2">The sequence shown here is derived from an EMBL/GenBank/DDBJ whole genome shotgun (WGS) entry which is preliminary data.</text>
</comment>
<proteinExistence type="predicted"/>
<dbReference type="CDD" id="cd02440">
    <property type="entry name" value="AdoMet_MTases"/>
    <property type="match status" value="1"/>
</dbReference>
<organism evidence="2 3">
    <name type="scientific">miscellaneous Crenarchaeota group-1 archaeon SG8-32-3</name>
    <dbReference type="NCBI Taxonomy" id="1685125"/>
    <lineage>
        <taxon>Archaea</taxon>
        <taxon>Candidatus Bathyarchaeota</taxon>
        <taxon>MCG-1</taxon>
    </lineage>
</organism>
<reference evidence="3" key="1">
    <citation type="submission" date="2015-06" db="EMBL/GenBank/DDBJ databases">
        <title>New insights into the roles of widespread benthic archaea in carbon and nitrogen cycling.</title>
        <authorList>
            <person name="Lazar C.S."/>
            <person name="Baker B.J."/>
            <person name="Seitz K.W."/>
            <person name="Hyde A.S."/>
            <person name="Dick G.J."/>
            <person name="Hinrichs K.-U."/>
            <person name="Teske A.P."/>
        </authorList>
    </citation>
    <scope>NUCLEOTIDE SEQUENCE [LARGE SCALE GENOMIC DNA]</scope>
</reference>
<dbReference type="InterPro" id="IPR013216">
    <property type="entry name" value="Methyltransf_11"/>
</dbReference>
<sequence length="271" mass="31692">MFRGENLRERIHEANVAVHRSEAKYYNLFHPEVYNEQEQKRICSVLKLVNNLVANNQQTALDFGAGTGNLTGKLLHMGYIVTAIDISAEMCAILERKYKIYLENKKLTVINSPIESVSFDKGEFDLITCYSVLHHLPNYADTLQKLTLFLKKGGVLYMDHEASPSYWKDEPRKLANIVKLIHFHSNPLLNALYFQVASAKIPSIDYTLSDYWHKKEHPLDHGKIERVFEKENFDFFKRVDYHHRATWISNPIFNIYRHVCKPEMSFWVAKK</sequence>
<dbReference type="Pfam" id="PF08241">
    <property type="entry name" value="Methyltransf_11"/>
    <property type="match status" value="1"/>
</dbReference>
<evidence type="ECO:0000313" key="3">
    <source>
        <dbReference type="Proteomes" id="UP000054016"/>
    </source>
</evidence>
<dbReference type="SUPFAM" id="SSF53335">
    <property type="entry name" value="S-adenosyl-L-methionine-dependent methyltransferases"/>
    <property type="match status" value="1"/>
</dbReference>
<dbReference type="InterPro" id="IPR029063">
    <property type="entry name" value="SAM-dependent_MTases_sf"/>
</dbReference>
<name>A0A0M0BUX7_9ARCH</name>
<dbReference type="EMBL" id="LFWV01000002">
    <property type="protein sequence ID" value="KON32422.1"/>
    <property type="molecule type" value="Genomic_DNA"/>
</dbReference>
<dbReference type="Proteomes" id="UP000054016">
    <property type="component" value="Unassembled WGS sequence"/>
</dbReference>
<gene>
    <name evidence="2" type="ORF">AC478_00280</name>
</gene>
<dbReference type="Gene3D" id="3.40.50.150">
    <property type="entry name" value="Vaccinia Virus protein VP39"/>
    <property type="match status" value="1"/>
</dbReference>
<dbReference type="PANTHER" id="PTHR43861">
    <property type="entry name" value="TRANS-ACONITATE 2-METHYLTRANSFERASE-RELATED"/>
    <property type="match status" value="1"/>
</dbReference>
<evidence type="ECO:0000313" key="2">
    <source>
        <dbReference type="EMBL" id="KON32422.1"/>
    </source>
</evidence>
<dbReference type="AlphaFoldDB" id="A0A0M0BUX7"/>
<dbReference type="GO" id="GO:0008757">
    <property type="term" value="F:S-adenosylmethionine-dependent methyltransferase activity"/>
    <property type="evidence" value="ECO:0007669"/>
    <property type="project" value="InterPro"/>
</dbReference>